<dbReference type="Pfam" id="PF01551">
    <property type="entry name" value="Peptidase_M23"/>
    <property type="match status" value="1"/>
</dbReference>
<sequence length="310" mass="34271">MLASRFLLIIALLGSGACWAQTIYSWTDENGITHFTDRRPVTEQEVTVQRSVARQPESLLEMVEAGTPEAPVWKFRNRSQGPLGVRVWLEDAENVVSYPELPADFVLPGGAVEELVTIGAFDPRKPWRYRILSEAAPGDPRAVHAPTRPYRPPFATNERFIIGQAFGGEYSHDTPASAHAVDIPMEVGTPVHAARGGVVMDVARWFARSGTDLKRDGPRANYIRILHEDGSMAVYAHLDYEGVLVRPGDRVRRGQMIGRSGNTGFSTGPHLHFVVQLNRDMKLYSVPFEFSDETGQGVTPEPGLLLKAVD</sequence>
<dbReference type="InterPro" id="IPR025392">
    <property type="entry name" value="DUF4124"/>
</dbReference>
<dbReference type="PATRIC" id="fig|1579979.3.peg.2871"/>
<proteinExistence type="predicted"/>
<protein>
    <submittedName>
        <fullName evidence="3">Peptidase M23</fullName>
    </submittedName>
</protein>
<dbReference type="PANTHER" id="PTHR21666:SF294">
    <property type="entry name" value="PEPTIDASE M23"/>
    <property type="match status" value="1"/>
</dbReference>
<dbReference type="Gene3D" id="2.70.70.10">
    <property type="entry name" value="Glucose Permease (Domain IIA)"/>
    <property type="match status" value="1"/>
</dbReference>
<gene>
    <name evidence="3" type="ORF">WM2015_2808</name>
</gene>
<evidence type="ECO:0000259" key="2">
    <source>
        <dbReference type="Pfam" id="PF13511"/>
    </source>
</evidence>
<dbReference type="SUPFAM" id="SSF51261">
    <property type="entry name" value="Duplicated hybrid motif"/>
    <property type="match status" value="1"/>
</dbReference>
<feature type="domain" description="M23ase beta-sheet core" evidence="1">
    <location>
        <begin position="179"/>
        <end position="278"/>
    </location>
</feature>
<organism evidence="3 4">
    <name type="scientific">Wenzhouxiangella marina</name>
    <dbReference type="NCBI Taxonomy" id="1579979"/>
    <lineage>
        <taxon>Bacteria</taxon>
        <taxon>Pseudomonadati</taxon>
        <taxon>Pseudomonadota</taxon>
        <taxon>Gammaproteobacteria</taxon>
        <taxon>Chromatiales</taxon>
        <taxon>Wenzhouxiangellaceae</taxon>
        <taxon>Wenzhouxiangella</taxon>
    </lineage>
</organism>
<dbReference type="PROSITE" id="PS51257">
    <property type="entry name" value="PROKAR_LIPOPROTEIN"/>
    <property type="match status" value="1"/>
</dbReference>
<dbReference type="PANTHER" id="PTHR21666">
    <property type="entry name" value="PEPTIDASE-RELATED"/>
    <property type="match status" value="1"/>
</dbReference>
<dbReference type="InterPro" id="IPR050570">
    <property type="entry name" value="Cell_wall_metabolism_enzyme"/>
</dbReference>
<dbReference type="KEGG" id="wma:WM2015_2808"/>
<dbReference type="Proteomes" id="UP000066624">
    <property type="component" value="Chromosome"/>
</dbReference>
<dbReference type="EMBL" id="CP012154">
    <property type="protein sequence ID" value="AKS43165.1"/>
    <property type="molecule type" value="Genomic_DNA"/>
</dbReference>
<dbReference type="CDD" id="cd12797">
    <property type="entry name" value="M23_peptidase"/>
    <property type="match status" value="1"/>
</dbReference>
<accession>A0A0K0XZR7</accession>
<evidence type="ECO:0000313" key="3">
    <source>
        <dbReference type="EMBL" id="AKS43165.1"/>
    </source>
</evidence>
<name>A0A0K0XZR7_9GAMM</name>
<dbReference type="GO" id="GO:0004222">
    <property type="term" value="F:metalloendopeptidase activity"/>
    <property type="evidence" value="ECO:0007669"/>
    <property type="project" value="TreeGrafter"/>
</dbReference>
<evidence type="ECO:0000313" key="4">
    <source>
        <dbReference type="Proteomes" id="UP000066624"/>
    </source>
</evidence>
<dbReference type="AlphaFoldDB" id="A0A0K0XZR7"/>
<dbReference type="Pfam" id="PF13511">
    <property type="entry name" value="DUF4124"/>
    <property type="match status" value="1"/>
</dbReference>
<dbReference type="InterPro" id="IPR016047">
    <property type="entry name" value="M23ase_b-sheet_dom"/>
</dbReference>
<evidence type="ECO:0000259" key="1">
    <source>
        <dbReference type="Pfam" id="PF01551"/>
    </source>
</evidence>
<reference evidence="3 4" key="1">
    <citation type="submission" date="2015-07" db="EMBL/GenBank/DDBJ databases">
        <authorList>
            <person name="Noorani M."/>
        </authorList>
    </citation>
    <scope>NUCLEOTIDE SEQUENCE [LARGE SCALE GENOMIC DNA]</scope>
    <source>
        <strain evidence="3 4">KCTC 42284</strain>
    </source>
</reference>
<dbReference type="RefSeq" id="WP_049726671.1">
    <property type="nucleotide sequence ID" value="NZ_CP012154.1"/>
</dbReference>
<feature type="domain" description="DUF4124" evidence="2">
    <location>
        <begin position="11"/>
        <end position="50"/>
    </location>
</feature>
<keyword evidence="4" id="KW-1185">Reference proteome</keyword>
<dbReference type="STRING" id="1579979.WM2015_2808"/>
<dbReference type="InterPro" id="IPR011055">
    <property type="entry name" value="Dup_hybrid_motif"/>
</dbReference>